<name>A0ABZ1C604_9BACT</name>
<evidence type="ECO:0000256" key="2">
    <source>
        <dbReference type="ARBA" id="ARBA00008488"/>
    </source>
</evidence>
<dbReference type="EMBL" id="CP139781">
    <property type="protein sequence ID" value="WRQ85959.1"/>
    <property type="molecule type" value="Genomic_DNA"/>
</dbReference>
<reference evidence="8 9" key="1">
    <citation type="submission" date="2023-12" db="EMBL/GenBank/DDBJ databases">
        <title>Description of an unclassified Opitutus bacterium of Verrucomicrobiota.</title>
        <authorList>
            <person name="Zhang D.-F."/>
        </authorList>
    </citation>
    <scope>NUCLEOTIDE SEQUENCE [LARGE SCALE GENOMIC DNA]</scope>
    <source>
        <strain evidence="8 9">WL0086</strain>
    </source>
</reference>
<feature type="transmembrane region" description="Helical" evidence="7">
    <location>
        <begin position="87"/>
        <end position="105"/>
    </location>
</feature>
<evidence type="ECO:0000256" key="7">
    <source>
        <dbReference type="SAM" id="Phobius"/>
    </source>
</evidence>
<evidence type="ECO:0000313" key="9">
    <source>
        <dbReference type="Proteomes" id="UP000738431"/>
    </source>
</evidence>
<feature type="transmembrane region" description="Helical" evidence="7">
    <location>
        <begin position="140"/>
        <end position="157"/>
    </location>
</feature>
<gene>
    <name evidence="8" type="ORF">K1X11_014190</name>
</gene>
<protein>
    <submittedName>
        <fullName evidence="8">Hemolysin III family protein</fullName>
    </submittedName>
</protein>
<evidence type="ECO:0000256" key="4">
    <source>
        <dbReference type="ARBA" id="ARBA00022692"/>
    </source>
</evidence>
<proteinExistence type="inferred from homology"/>
<keyword evidence="9" id="KW-1185">Reference proteome</keyword>
<evidence type="ECO:0000256" key="1">
    <source>
        <dbReference type="ARBA" id="ARBA00004651"/>
    </source>
</evidence>
<dbReference type="PANTHER" id="PTHR20855">
    <property type="entry name" value="ADIPOR/PROGESTIN RECEPTOR-RELATED"/>
    <property type="match status" value="1"/>
</dbReference>
<sequence length="221" mass="24026">MRPVVVRGMQATETLGETWANSLTHGVGALLSIAGLVVLLVTAANGGDAWQVTSCAIFGATLIALYTASTLYHALPGEALRRRLRKFDHAAIFLLIAGTYTPFMLVTLRGAWGWSLFGVVWGLAVAGVTLKFWFAGRFKLLSTGVYLVMGWLVLIALKPLIAELPPGGFTWLIAGGACYSLGTVFYLWRKLPYHHAVWHLWVLAGSVCHWIAVFGWVAQPA</sequence>
<evidence type="ECO:0000256" key="6">
    <source>
        <dbReference type="ARBA" id="ARBA00023136"/>
    </source>
</evidence>
<keyword evidence="3" id="KW-1003">Cell membrane</keyword>
<keyword evidence="6 7" id="KW-0472">Membrane</keyword>
<organism evidence="8 9">
    <name type="scientific">Actomonas aquatica</name>
    <dbReference type="NCBI Taxonomy" id="2866162"/>
    <lineage>
        <taxon>Bacteria</taxon>
        <taxon>Pseudomonadati</taxon>
        <taxon>Verrucomicrobiota</taxon>
        <taxon>Opitutia</taxon>
        <taxon>Opitutales</taxon>
        <taxon>Opitutaceae</taxon>
        <taxon>Actomonas</taxon>
    </lineage>
</organism>
<dbReference type="InterPro" id="IPR004254">
    <property type="entry name" value="AdipoR/HlyIII-related"/>
</dbReference>
<dbReference type="Proteomes" id="UP000738431">
    <property type="component" value="Chromosome"/>
</dbReference>
<dbReference type="PANTHER" id="PTHR20855:SF3">
    <property type="entry name" value="LD03007P"/>
    <property type="match status" value="1"/>
</dbReference>
<feature type="transmembrane region" description="Helical" evidence="7">
    <location>
        <begin position="50"/>
        <end position="75"/>
    </location>
</feature>
<feature type="transmembrane region" description="Helical" evidence="7">
    <location>
        <begin position="169"/>
        <end position="188"/>
    </location>
</feature>
<feature type="transmembrane region" description="Helical" evidence="7">
    <location>
        <begin position="23"/>
        <end position="44"/>
    </location>
</feature>
<dbReference type="Pfam" id="PF03006">
    <property type="entry name" value="HlyIII"/>
    <property type="match status" value="1"/>
</dbReference>
<keyword evidence="5 7" id="KW-1133">Transmembrane helix</keyword>
<accession>A0ABZ1C604</accession>
<comment type="subcellular location">
    <subcellularLocation>
        <location evidence="1">Cell membrane</location>
        <topology evidence="1">Multi-pass membrane protein</topology>
    </subcellularLocation>
</comment>
<evidence type="ECO:0000256" key="5">
    <source>
        <dbReference type="ARBA" id="ARBA00022989"/>
    </source>
</evidence>
<feature type="transmembrane region" description="Helical" evidence="7">
    <location>
        <begin position="200"/>
        <end position="218"/>
    </location>
</feature>
<dbReference type="NCBIfam" id="TIGR01065">
    <property type="entry name" value="hlyIII"/>
    <property type="match status" value="1"/>
</dbReference>
<evidence type="ECO:0000313" key="8">
    <source>
        <dbReference type="EMBL" id="WRQ85959.1"/>
    </source>
</evidence>
<evidence type="ECO:0000256" key="3">
    <source>
        <dbReference type="ARBA" id="ARBA00022475"/>
    </source>
</evidence>
<feature type="transmembrane region" description="Helical" evidence="7">
    <location>
        <begin position="111"/>
        <end position="133"/>
    </location>
</feature>
<keyword evidence="4 7" id="KW-0812">Transmembrane</keyword>
<dbReference type="InterPro" id="IPR005744">
    <property type="entry name" value="Hy-lIII"/>
</dbReference>
<comment type="similarity">
    <text evidence="2">Belongs to the UPF0073 (Hly-III) family.</text>
</comment>